<dbReference type="InterPro" id="IPR000150">
    <property type="entry name" value="Cof"/>
</dbReference>
<dbReference type="SUPFAM" id="SSF56784">
    <property type="entry name" value="HAD-like"/>
    <property type="match status" value="1"/>
</dbReference>
<dbReference type="Gene3D" id="3.30.1240.10">
    <property type="match status" value="1"/>
</dbReference>
<protein>
    <submittedName>
        <fullName evidence="1">Cof-type HAD-IIB family hydrolase</fullName>
    </submittedName>
</protein>
<name>A0ABY4PA39_9LACO</name>
<dbReference type="PANTHER" id="PTHR10000:SF8">
    <property type="entry name" value="HAD SUPERFAMILY HYDROLASE-LIKE, TYPE 3"/>
    <property type="match status" value="1"/>
</dbReference>
<evidence type="ECO:0000313" key="1">
    <source>
        <dbReference type="EMBL" id="UQS82532.1"/>
    </source>
</evidence>
<keyword evidence="2" id="KW-1185">Reference proteome</keyword>
<sequence>MIKLVAIDVDDTLLTSQGTLLESTKQAVKQACQMGIKIVLCTGRPLVGVQGFLQELQLQQADQYAITFNGAVIQATAGQVLTQQGLTRKTYEQVDAYAKQNQLAYNVLDADGAIYTSNRNVNWVTVVQAWENQAGVLIREPQEVDVQIPMIKAVFVGEKGELDQQEAAVQQQFGQANYVVRAADNFLEMMHADINKGVAVQALAEHLRIDSQDILVLGDEQNDLPMFEVAGTSVAMGNGSSVAKQAADYTTASNDEDGIMEAFQKFIFRK</sequence>
<gene>
    <name evidence="1" type="ORF">MOO45_02460</name>
</gene>
<dbReference type="SFLD" id="SFLDG01140">
    <property type="entry name" value="C2.B:_Phosphomannomutase_and_P"/>
    <property type="match status" value="1"/>
</dbReference>
<dbReference type="PANTHER" id="PTHR10000">
    <property type="entry name" value="PHOSPHOSERINE PHOSPHATASE"/>
    <property type="match status" value="1"/>
</dbReference>
<evidence type="ECO:0000313" key="2">
    <source>
        <dbReference type="Proteomes" id="UP000831495"/>
    </source>
</evidence>
<dbReference type="InterPro" id="IPR006379">
    <property type="entry name" value="HAD-SF_hydro_IIB"/>
</dbReference>
<dbReference type="NCBIfam" id="TIGR00099">
    <property type="entry name" value="Cof-subfamily"/>
    <property type="match status" value="1"/>
</dbReference>
<organism evidence="1 2">
    <name type="scientific">Bombilactobacillus folatiphilus</name>
    <dbReference type="NCBI Taxonomy" id="2923362"/>
    <lineage>
        <taxon>Bacteria</taxon>
        <taxon>Bacillati</taxon>
        <taxon>Bacillota</taxon>
        <taxon>Bacilli</taxon>
        <taxon>Lactobacillales</taxon>
        <taxon>Lactobacillaceae</taxon>
        <taxon>Bombilactobacillus</taxon>
    </lineage>
</organism>
<keyword evidence="1" id="KW-0378">Hydrolase</keyword>
<reference evidence="1" key="1">
    <citation type="journal article" date="2022" name="Int. J. Syst. Evol. Microbiol.">
        <title>Apilactobacillus apisilvae sp. nov., Nicolia spurrieriana gen. nov. sp. nov., Bombilactobacillus folatiphilus sp. nov. and Bombilactobacillus thymidiniphilus sp. nov., four new lactic acid bacterial isolates from stingless bees Tetragonula carbonaria and Austroplebeia australis.</title>
        <authorList>
            <person name="Oliphant S.A."/>
            <person name="Watson-Haigh N.S."/>
            <person name="Sumby K.M."/>
            <person name="Gardner J."/>
            <person name="Groom S."/>
            <person name="Jiranek V."/>
        </authorList>
    </citation>
    <scope>NUCLEOTIDE SEQUENCE</scope>
    <source>
        <strain evidence="1">SG4_D2</strain>
    </source>
</reference>
<dbReference type="InterPro" id="IPR023214">
    <property type="entry name" value="HAD_sf"/>
</dbReference>
<dbReference type="CDD" id="cd07516">
    <property type="entry name" value="HAD_Pase"/>
    <property type="match status" value="1"/>
</dbReference>
<dbReference type="RefSeq" id="WP_249514810.1">
    <property type="nucleotide sequence ID" value="NZ_CP093366.1"/>
</dbReference>
<dbReference type="Pfam" id="PF08282">
    <property type="entry name" value="Hydrolase_3"/>
    <property type="match status" value="1"/>
</dbReference>
<dbReference type="Proteomes" id="UP000831495">
    <property type="component" value="Chromosome"/>
</dbReference>
<dbReference type="SFLD" id="SFLDS00003">
    <property type="entry name" value="Haloacid_Dehalogenase"/>
    <property type="match status" value="1"/>
</dbReference>
<accession>A0ABY4PA39</accession>
<proteinExistence type="predicted"/>
<dbReference type="EMBL" id="CP093366">
    <property type="protein sequence ID" value="UQS82532.1"/>
    <property type="molecule type" value="Genomic_DNA"/>
</dbReference>
<dbReference type="InterPro" id="IPR036412">
    <property type="entry name" value="HAD-like_sf"/>
</dbReference>
<dbReference type="NCBIfam" id="TIGR01484">
    <property type="entry name" value="HAD-SF-IIB"/>
    <property type="match status" value="1"/>
</dbReference>
<dbReference type="Gene3D" id="3.40.50.1000">
    <property type="entry name" value="HAD superfamily/HAD-like"/>
    <property type="match status" value="1"/>
</dbReference>
<dbReference type="SFLD" id="SFLDG01144">
    <property type="entry name" value="C2.B.4:_PGP_Like"/>
    <property type="match status" value="1"/>
</dbReference>
<dbReference type="GO" id="GO:0016787">
    <property type="term" value="F:hydrolase activity"/>
    <property type="evidence" value="ECO:0007669"/>
    <property type="project" value="UniProtKB-KW"/>
</dbReference>